<dbReference type="PANTHER" id="PTHR32039">
    <property type="entry name" value="MAGNESIUM-CHELATASE SUBUNIT CHLI"/>
    <property type="match status" value="1"/>
</dbReference>
<dbReference type="InterPro" id="IPR027417">
    <property type="entry name" value="P-loop_NTPase"/>
</dbReference>
<dbReference type="NCBIfam" id="TIGR00368">
    <property type="entry name" value="YifB family Mg chelatase-like AAA ATPase"/>
    <property type="match status" value="1"/>
</dbReference>
<dbReference type="SUPFAM" id="SSF52540">
    <property type="entry name" value="P-loop containing nucleoside triphosphate hydrolases"/>
    <property type="match status" value="1"/>
</dbReference>
<keyword evidence="4" id="KW-1185">Reference proteome</keyword>
<dbReference type="SUPFAM" id="SSF54211">
    <property type="entry name" value="Ribosomal protein S5 domain 2-like"/>
    <property type="match status" value="1"/>
</dbReference>
<dbReference type="Gene3D" id="3.30.230.10">
    <property type="match status" value="1"/>
</dbReference>
<dbReference type="Pfam" id="PF13541">
    <property type="entry name" value="ChlI"/>
    <property type="match status" value="1"/>
</dbReference>
<dbReference type="InterPro" id="IPR045006">
    <property type="entry name" value="CHLI-like"/>
</dbReference>
<dbReference type="PANTHER" id="PTHR32039:SF7">
    <property type="entry name" value="COMPETENCE PROTEIN COMM"/>
    <property type="match status" value="1"/>
</dbReference>
<dbReference type="RefSeq" id="WP_090042168.1">
    <property type="nucleotide sequence ID" value="NZ_FOKI01000023.1"/>
</dbReference>
<reference evidence="3 4" key="1">
    <citation type="submission" date="2016-10" db="EMBL/GenBank/DDBJ databases">
        <authorList>
            <person name="de Groot N.N."/>
        </authorList>
    </citation>
    <scope>NUCLEOTIDE SEQUENCE [LARGE SCALE GENOMIC DNA]</scope>
    <source>
        <strain evidence="3 4">DSM 12271</strain>
    </source>
</reference>
<protein>
    <submittedName>
        <fullName evidence="3">Magnesium chelatase family protein</fullName>
    </submittedName>
</protein>
<dbReference type="AlphaFoldDB" id="A0A1I0ZP02"/>
<dbReference type="Proteomes" id="UP000198619">
    <property type="component" value="Unassembled WGS sequence"/>
</dbReference>
<dbReference type="SMART" id="SM00382">
    <property type="entry name" value="AAA"/>
    <property type="match status" value="1"/>
</dbReference>
<sequence length="509" mass="57023">MSISLNSATIRGIDGVMVKVEVDLIKSLPSFSIVGLPDASVKESRERVRSAIVNSGFEFPLGRVVVNLAPGNIKKEGTYFDLPIALAILLITGQINNFEINDFVVLGELSLNGELREVNGILPIVIEARDNGIKNFIVPLKNAEETSIIKESKVYAFSTLKEVVCFITYKDVMPYSKEEKSKSIDNGIDFKDVVAQESVKRALEVACAGGHSVLLYGEPGCGKSMLANRVPTILPTLSYEEALEVTKIYSVCGGLKENEGIREERPFRSPHHTASTVTLSGGGSKLKPGEITLAHNGVLYLDEILEFKKDVLEVLRQPLEEKKIIISRNTGTVEYPANFMLIASMNPCPCGYLMSNSYFKQCKCSENEKKRYLSRLSGPLLERMDLFVFVPPVPLENLQNKNLQSESSKEIKIRVEKARGIQLERFKDKRIFCNGQMSHRDIMDKCNISSDALNLLDKIYKKFDISARVYDRILKISRTIADLDESKSINRSHVIEALQYRRFINKEII</sequence>
<dbReference type="Pfam" id="PF01078">
    <property type="entry name" value="Mg_chelatase"/>
    <property type="match status" value="1"/>
</dbReference>
<dbReference type="InterPro" id="IPR000523">
    <property type="entry name" value="Mg_chelatse_chII-like_cat_dom"/>
</dbReference>
<dbReference type="InterPro" id="IPR025158">
    <property type="entry name" value="Mg_chelat-rel_C"/>
</dbReference>
<accession>A0A1I0ZP02</accession>
<dbReference type="GO" id="GO:0005524">
    <property type="term" value="F:ATP binding"/>
    <property type="evidence" value="ECO:0007669"/>
    <property type="project" value="InterPro"/>
</dbReference>
<proteinExistence type="inferred from homology"/>
<dbReference type="STRING" id="84698.SAMN04488528_102351"/>
<evidence type="ECO:0000313" key="3">
    <source>
        <dbReference type="EMBL" id="SFB27444.1"/>
    </source>
</evidence>
<feature type="domain" description="AAA+ ATPase" evidence="2">
    <location>
        <begin position="209"/>
        <end position="395"/>
    </location>
</feature>
<dbReference type="InterPro" id="IPR014721">
    <property type="entry name" value="Ribsml_uS5_D2-typ_fold_subgr"/>
</dbReference>
<dbReference type="EMBL" id="FOKI01000023">
    <property type="protein sequence ID" value="SFB27444.1"/>
    <property type="molecule type" value="Genomic_DNA"/>
</dbReference>
<evidence type="ECO:0000256" key="1">
    <source>
        <dbReference type="ARBA" id="ARBA00006354"/>
    </source>
</evidence>
<evidence type="ECO:0000313" key="4">
    <source>
        <dbReference type="Proteomes" id="UP000198619"/>
    </source>
</evidence>
<dbReference type="OrthoDB" id="9813147at2"/>
<dbReference type="InterPro" id="IPR020568">
    <property type="entry name" value="Ribosomal_Su5_D2-typ_SF"/>
</dbReference>
<gene>
    <name evidence="3" type="ORF">SAMN04488528_102351</name>
</gene>
<name>A0A1I0ZP02_9CLOT</name>
<comment type="similarity">
    <text evidence="1">Belongs to the Mg-chelatase subunits D/I family. ComM subfamily.</text>
</comment>
<organism evidence="3 4">
    <name type="scientific">Clostridium frigidicarnis</name>
    <dbReference type="NCBI Taxonomy" id="84698"/>
    <lineage>
        <taxon>Bacteria</taxon>
        <taxon>Bacillati</taxon>
        <taxon>Bacillota</taxon>
        <taxon>Clostridia</taxon>
        <taxon>Eubacteriales</taxon>
        <taxon>Clostridiaceae</taxon>
        <taxon>Clostridium</taxon>
    </lineage>
</organism>
<dbReference type="InterPro" id="IPR004482">
    <property type="entry name" value="Mg_chelat-rel"/>
</dbReference>
<dbReference type="Pfam" id="PF13335">
    <property type="entry name" value="Mg_chelatase_C"/>
    <property type="match status" value="1"/>
</dbReference>
<evidence type="ECO:0000259" key="2">
    <source>
        <dbReference type="SMART" id="SM00382"/>
    </source>
</evidence>
<dbReference type="Gene3D" id="3.40.50.300">
    <property type="entry name" value="P-loop containing nucleotide triphosphate hydrolases"/>
    <property type="match status" value="1"/>
</dbReference>
<dbReference type="InterPro" id="IPR003593">
    <property type="entry name" value="AAA+_ATPase"/>
</dbReference>